<keyword evidence="4 7" id="KW-1133">Transmembrane helix</keyword>
<dbReference type="Proteomes" id="UP001589748">
    <property type="component" value="Unassembled WGS sequence"/>
</dbReference>
<evidence type="ECO:0000313" key="11">
    <source>
        <dbReference type="Proteomes" id="UP001589748"/>
    </source>
</evidence>
<dbReference type="PANTHER" id="PTHR30572:SF4">
    <property type="entry name" value="ABC TRANSPORTER PERMEASE YTRF"/>
    <property type="match status" value="1"/>
</dbReference>
<dbReference type="InterPro" id="IPR025857">
    <property type="entry name" value="MacB_PCD"/>
</dbReference>
<feature type="transmembrane region" description="Helical" evidence="7">
    <location>
        <begin position="364"/>
        <end position="386"/>
    </location>
</feature>
<evidence type="ECO:0000256" key="4">
    <source>
        <dbReference type="ARBA" id="ARBA00022989"/>
    </source>
</evidence>
<keyword evidence="2" id="KW-1003">Cell membrane</keyword>
<keyword evidence="11" id="KW-1185">Reference proteome</keyword>
<sequence>MAALVEAWGEVRVHRVRVILSLVGVFLAVFAMTTITAVGDMARQTLGESFERSSGRPATLTANLYPVGPTVSATQNAEVVQALREVAERHEIRWNGLVTQSSGTIVRFPSGAMSVQLTGVDPAYGTMHRTLPSAGRWFDAGDAAAYAPRLVVNAAFADALGGFDPAAPPTVVLAGPVPVTATVVGLADPPFSDPDVPAGYVLNSALSRWQLVDPTTTGPPSMELWVPEADSEALVAALQNELNSAVPGFLGSVYRADSGQALGVLDLVLSIGLRVIGYFALLLGGIGVLNVGLVTVRQRIREIGVRRSFGATSRRVFFAVLLESVVATFVAGLVAVGISVAIISNLPLDLILPAELSLTDVPPFPVSAALEGLLAATAIGALAGLIPATMAVRAKVIDAIRY</sequence>
<organism evidence="10 11">
    <name type="scientific">Kineococcus gynurae</name>
    <dbReference type="NCBI Taxonomy" id="452979"/>
    <lineage>
        <taxon>Bacteria</taxon>
        <taxon>Bacillati</taxon>
        <taxon>Actinomycetota</taxon>
        <taxon>Actinomycetes</taxon>
        <taxon>Kineosporiales</taxon>
        <taxon>Kineosporiaceae</taxon>
        <taxon>Kineococcus</taxon>
    </lineage>
</organism>
<protein>
    <submittedName>
        <fullName evidence="10">ABC transporter permease</fullName>
    </submittedName>
</protein>
<accession>A0ABV5LNR8</accession>
<feature type="transmembrane region" description="Helical" evidence="7">
    <location>
        <begin position="275"/>
        <end position="296"/>
    </location>
</feature>
<reference evidence="10 11" key="1">
    <citation type="submission" date="2024-09" db="EMBL/GenBank/DDBJ databases">
        <authorList>
            <person name="Sun Q."/>
            <person name="Mori K."/>
        </authorList>
    </citation>
    <scope>NUCLEOTIDE SEQUENCE [LARGE SCALE GENOMIC DNA]</scope>
    <source>
        <strain evidence="10 11">TISTR 1856</strain>
    </source>
</reference>
<dbReference type="Pfam" id="PF02687">
    <property type="entry name" value="FtsX"/>
    <property type="match status" value="1"/>
</dbReference>
<dbReference type="Pfam" id="PF12704">
    <property type="entry name" value="MacB_PCD"/>
    <property type="match status" value="1"/>
</dbReference>
<evidence type="ECO:0000259" key="9">
    <source>
        <dbReference type="Pfam" id="PF12704"/>
    </source>
</evidence>
<evidence type="ECO:0000256" key="5">
    <source>
        <dbReference type="ARBA" id="ARBA00023136"/>
    </source>
</evidence>
<dbReference type="InterPro" id="IPR050250">
    <property type="entry name" value="Macrolide_Exporter_MacB"/>
</dbReference>
<evidence type="ECO:0000313" key="10">
    <source>
        <dbReference type="EMBL" id="MFB9375687.1"/>
    </source>
</evidence>
<feature type="transmembrane region" description="Helical" evidence="7">
    <location>
        <begin position="18"/>
        <end position="39"/>
    </location>
</feature>
<dbReference type="PANTHER" id="PTHR30572">
    <property type="entry name" value="MEMBRANE COMPONENT OF TRANSPORTER-RELATED"/>
    <property type="match status" value="1"/>
</dbReference>
<comment type="subcellular location">
    <subcellularLocation>
        <location evidence="1">Cell membrane</location>
        <topology evidence="1">Multi-pass membrane protein</topology>
    </subcellularLocation>
</comment>
<dbReference type="InterPro" id="IPR003838">
    <property type="entry name" value="ABC3_permease_C"/>
</dbReference>
<dbReference type="EMBL" id="JBHMDM010000001">
    <property type="protein sequence ID" value="MFB9375687.1"/>
    <property type="molecule type" value="Genomic_DNA"/>
</dbReference>
<name>A0ABV5LNR8_9ACTN</name>
<proteinExistence type="inferred from homology"/>
<comment type="caution">
    <text evidence="10">The sequence shown here is derived from an EMBL/GenBank/DDBJ whole genome shotgun (WGS) entry which is preliminary data.</text>
</comment>
<keyword evidence="3 7" id="KW-0812">Transmembrane</keyword>
<evidence type="ECO:0000259" key="8">
    <source>
        <dbReference type="Pfam" id="PF02687"/>
    </source>
</evidence>
<evidence type="ECO:0000256" key="1">
    <source>
        <dbReference type="ARBA" id="ARBA00004651"/>
    </source>
</evidence>
<feature type="domain" description="MacB-like periplasmic core" evidence="9">
    <location>
        <begin position="19"/>
        <end position="241"/>
    </location>
</feature>
<dbReference type="RefSeq" id="WP_380140087.1">
    <property type="nucleotide sequence ID" value="NZ_JBHLUI010000012.1"/>
</dbReference>
<gene>
    <name evidence="10" type="ORF">ACFFVI_01775</name>
</gene>
<comment type="similarity">
    <text evidence="6">Belongs to the ABC-4 integral membrane protein family.</text>
</comment>
<keyword evidence="5 7" id="KW-0472">Membrane</keyword>
<evidence type="ECO:0000256" key="2">
    <source>
        <dbReference type="ARBA" id="ARBA00022475"/>
    </source>
</evidence>
<feature type="domain" description="ABC3 transporter permease C-terminal" evidence="8">
    <location>
        <begin position="275"/>
        <end position="393"/>
    </location>
</feature>
<feature type="transmembrane region" description="Helical" evidence="7">
    <location>
        <begin position="316"/>
        <end position="344"/>
    </location>
</feature>
<evidence type="ECO:0000256" key="3">
    <source>
        <dbReference type="ARBA" id="ARBA00022692"/>
    </source>
</evidence>
<evidence type="ECO:0000256" key="7">
    <source>
        <dbReference type="SAM" id="Phobius"/>
    </source>
</evidence>
<evidence type="ECO:0000256" key="6">
    <source>
        <dbReference type="ARBA" id="ARBA00038076"/>
    </source>
</evidence>